<name>A0ACC0ABS2_CATRO</name>
<protein>
    <submittedName>
        <fullName evidence="1">Uncharacterized protein</fullName>
    </submittedName>
</protein>
<organism evidence="1 2">
    <name type="scientific">Catharanthus roseus</name>
    <name type="common">Madagascar periwinkle</name>
    <name type="synonym">Vinca rosea</name>
    <dbReference type="NCBI Taxonomy" id="4058"/>
    <lineage>
        <taxon>Eukaryota</taxon>
        <taxon>Viridiplantae</taxon>
        <taxon>Streptophyta</taxon>
        <taxon>Embryophyta</taxon>
        <taxon>Tracheophyta</taxon>
        <taxon>Spermatophyta</taxon>
        <taxon>Magnoliopsida</taxon>
        <taxon>eudicotyledons</taxon>
        <taxon>Gunneridae</taxon>
        <taxon>Pentapetalae</taxon>
        <taxon>asterids</taxon>
        <taxon>lamiids</taxon>
        <taxon>Gentianales</taxon>
        <taxon>Apocynaceae</taxon>
        <taxon>Rauvolfioideae</taxon>
        <taxon>Vinceae</taxon>
        <taxon>Catharanthinae</taxon>
        <taxon>Catharanthus</taxon>
    </lineage>
</organism>
<keyword evidence="2" id="KW-1185">Reference proteome</keyword>
<dbReference type="EMBL" id="CM044706">
    <property type="protein sequence ID" value="KAI5657614.1"/>
    <property type="molecule type" value="Genomic_DNA"/>
</dbReference>
<sequence>MDANQWPQGIGVVHQQQVNKGGIIEGGGGGGGAGAGALNSKSGSYERKAIIRPQKEAALNCPRCNSTNTKFCYYNNYSLSQPRYFCGTLRNVPVGGGSRKNKHTTSRSSSSSSNPHLKKLNPDLTHNPNKIIPHQPHHDLNLAYNPVPPPPKSLFNFSLDGSGVENNGNYGISVQDNQPVVLHIRGGGDDAAAGRSLFLPYEELNLKTDHHEIEDQRRNKGESTTTGYCWNGMLGGAAGSTW</sequence>
<reference evidence="2" key="1">
    <citation type="journal article" date="2023" name="Nat. Plants">
        <title>Single-cell RNA sequencing provides a high-resolution roadmap for understanding the multicellular compartmentation of specialized metabolism.</title>
        <authorList>
            <person name="Sun S."/>
            <person name="Shen X."/>
            <person name="Li Y."/>
            <person name="Li Y."/>
            <person name="Wang S."/>
            <person name="Li R."/>
            <person name="Zhang H."/>
            <person name="Shen G."/>
            <person name="Guo B."/>
            <person name="Wei J."/>
            <person name="Xu J."/>
            <person name="St-Pierre B."/>
            <person name="Chen S."/>
            <person name="Sun C."/>
        </authorList>
    </citation>
    <scope>NUCLEOTIDE SEQUENCE [LARGE SCALE GENOMIC DNA]</scope>
</reference>
<evidence type="ECO:0000313" key="1">
    <source>
        <dbReference type="EMBL" id="KAI5657614.1"/>
    </source>
</evidence>
<proteinExistence type="predicted"/>
<evidence type="ECO:0000313" key="2">
    <source>
        <dbReference type="Proteomes" id="UP001060085"/>
    </source>
</evidence>
<accession>A0ACC0ABS2</accession>
<comment type="caution">
    <text evidence="1">The sequence shown here is derived from an EMBL/GenBank/DDBJ whole genome shotgun (WGS) entry which is preliminary data.</text>
</comment>
<dbReference type="Proteomes" id="UP001060085">
    <property type="component" value="Linkage Group LG06"/>
</dbReference>
<gene>
    <name evidence="1" type="ORF">M9H77_26407</name>
</gene>